<feature type="compositionally biased region" description="Basic residues" evidence="1">
    <location>
        <begin position="11"/>
        <end position="23"/>
    </location>
</feature>
<proteinExistence type="predicted"/>
<feature type="region of interest" description="Disordered" evidence="1">
    <location>
        <begin position="98"/>
        <end position="121"/>
    </location>
</feature>
<evidence type="ECO:0000313" key="3">
    <source>
        <dbReference type="EMBL" id="ODQ49066.1"/>
    </source>
</evidence>
<keyword evidence="4" id="KW-1185">Reference proteome</keyword>
<evidence type="ECO:0000256" key="1">
    <source>
        <dbReference type="SAM" id="MobiDB-lite"/>
    </source>
</evidence>
<evidence type="ECO:0000313" key="4">
    <source>
        <dbReference type="Proteomes" id="UP000094455"/>
    </source>
</evidence>
<feature type="region of interest" description="Disordered" evidence="1">
    <location>
        <begin position="262"/>
        <end position="293"/>
    </location>
</feature>
<keyword evidence="2" id="KW-0472">Membrane</keyword>
<organism evidence="3 4">
    <name type="scientific">Pichia membranifaciens NRRL Y-2026</name>
    <dbReference type="NCBI Taxonomy" id="763406"/>
    <lineage>
        <taxon>Eukaryota</taxon>
        <taxon>Fungi</taxon>
        <taxon>Dikarya</taxon>
        <taxon>Ascomycota</taxon>
        <taxon>Saccharomycotina</taxon>
        <taxon>Pichiomycetes</taxon>
        <taxon>Pichiales</taxon>
        <taxon>Pichiaceae</taxon>
        <taxon>Pichia</taxon>
    </lineage>
</organism>
<feature type="transmembrane region" description="Helical" evidence="2">
    <location>
        <begin position="319"/>
        <end position="339"/>
    </location>
</feature>
<feature type="compositionally biased region" description="Basic residues" evidence="1">
    <location>
        <begin position="270"/>
        <end position="283"/>
    </location>
</feature>
<dbReference type="AlphaFoldDB" id="A0A1E3NSU0"/>
<reference evidence="3 4" key="1">
    <citation type="journal article" date="2016" name="Proc. Natl. Acad. Sci. U.S.A.">
        <title>Comparative genomics of biotechnologically important yeasts.</title>
        <authorList>
            <person name="Riley R."/>
            <person name="Haridas S."/>
            <person name="Wolfe K.H."/>
            <person name="Lopes M.R."/>
            <person name="Hittinger C.T."/>
            <person name="Goeker M."/>
            <person name="Salamov A.A."/>
            <person name="Wisecaver J.H."/>
            <person name="Long T.M."/>
            <person name="Calvey C.H."/>
            <person name="Aerts A.L."/>
            <person name="Barry K.W."/>
            <person name="Choi C."/>
            <person name="Clum A."/>
            <person name="Coughlan A.Y."/>
            <person name="Deshpande S."/>
            <person name="Douglass A.P."/>
            <person name="Hanson S.J."/>
            <person name="Klenk H.-P."/>
            <person name="LaButti K.M."/>
            <person name="Lapidus A."/>
            <person name="Lindquist E.A."/>
            <person name="Lipzen A.M."/>
            <person name="Meier-Kolthoff J.P."/>
            <person name="Ohm R.A."/>
            <person name="Otillar R.P."/>
            <person name="Pangilinan J.L."/>
            <person name="Peng Y."/>
            <person name="Rokas A."/>
            <person name="Rosa C.A."/>
            <person name="Scheuner C."/>
            <person name="Sibirny A.A."/>
            <person name="Slot J.C."/>
            <person name="Stielow J.B."/>
            <person name="Sun H."/>
            <person name="Kurtzman C.P."/>
            <person name="Blackwell M."/>
            <person name="Grigoriev I.V."/>
            <person name="Jeffries T.W."/>
        </authorList>
    </citation>
    <scope>NUCLEOTIDE SEQUENCE [LARGE SCALE GENOMIC DNA]</scope>
    <source>
        <strain evidence="3 4">NRRL Y-2026</strain>
    </source>
</reference>
<accession>A0A1E3NSU0</accession>
<sequence length="382" mass="43142">MTGPFTLIRKKSQKLKRKLSKHEKKTEEPARYAYNTSRYGNENETLDYNCYSPIGTSSPTFPNFPRNTHSVSFDLSPIEVKELSVDIPYYNFNRSRSTQNLQGYTNNPNNKENIFYESDSTKSRRSLDNLGTLIKIPKRTASPPSASNSNFNPASNRLSFDIASYQLNKSKIRSGSKRVTSDSSLYSNSRPTSMILDSEKTLIPPYSIHSISSNTYTNKTKNSIYGSIYPERLSRSAISLNTYVDPETLAPENSLRQSTSLLRAKSTTHGSRHTHHSHKHGNHKHDYSSRKKVPKRVRDNQGVVSADLDNWSLETPSNILFAIIFHVLNIFFGVCVYLPIYILVRFGYLSILLVGLGILAWCIFGSPSPSVVVNLQHTISEI</sequence>
<dbReference type="Proteomes" id="UP000094455">
    <property type="component" value="Unassembled WGS sequence"/>
</dbReference>
<feature type="compositionally biased region" description="Polar residues" evidence="1">
    <location>
        <begin position="98"/>
        <end position="112"/>
    </location>
</feature>
<dbReference type="EMBL" id="KV454001">
    <property type="protein sequence ID" value="ODQ49066.1"/>
    <property type="molecule type" value="Genomic_DNA"/>
</dbReference>
<dbReference type="OrthoDB" id="10652336at2759"/>
<protein>
    <submittedName>
        <fullName evidence="3">Uncharacterized protein</fullName>
    </submittedName>
</protein>
<keyword evidence="2" id="KW-1133">Transmembrane helix</keyword>
<feature type="region of interest" description="Disordered" evidence="1">
    <location>
        <begin position="11"/>
        <end position="30"/>
    </location>
</feature>
<name>A0A1E3NSU0_9ASCO</name>
<dbReference type="RefSeq" id="XP_019020179.1">
    <property type="nucleotide sequence ID" value="XM_019160428.1"/>
</dbReference>
<dbReference type="GeneID" id="30177115"/>
<feature type="transmembrane region" description="Helical" evidence="2">
    <location>
        <begin position="346"/>
        <end position="366"/>
    </location>
</feature>
<gene>
    <name evidence="3" type="ORF">PICMEDRAFT_14553</name>
</gene>
<evidence type="ECO:0000256" key="2">
    <source>
        <dbReference type="SAM" id="Phobius"/>
    </source>
</evidence>
<keyword evidence="2" id="KW-0812">Transmembrane</keyword>